<evidence type="ECO:0000259" key="1">
    <source>
        <dbReference type="Pfam" id="PF00561"/>
    </source>
</evidence>
<protein>
    <recommendedName>
        <fullName evidence="1">AB hydrolase-1 domain-containing protein</fullName>
    </recommendedName>
</protein>
<dbReference type="PANTHER" id="PTHR43433">
    <property type="entry name" value="HYDROLASE, ALPHA/BETA FOLD FAMILY PROTEIN"/>
    <property type="match status" value="1"/>
</dbReference>
<dbReference type="PRINTS" id="PR00111">
    <property type="entry name" value="ABHYDROLASE"/>
</dbReference>
<evidence type="ECO:0000313" key="3">
    <source>
        <dbReference type="Proteomes" id="UP000036902"/>
    </source>
</evidence>
<dbReference type="KEGG" id="thu:AC731_008285"/>
<dbReference type="PANTHER" id="PTHR43433:SF5">
    <property type="entry name" value="AB HYDROLASE-1 DOMAIN-CONTAINING PROTEIN"/>
    <property type="match status" value="1"/>
</dbReference>
<dbReference type="RefSeq" id="WP_048705077.1">
    <property type="nucleotide sequence ID" value="NZ_CP014646.1"/>
</dbReference>
<organism evidence="2 3">
    <name type="scientific">Thauera humireducens</name>
    <dbReference type="NCBI Taxonomy" id="1134435"/>
    <lineage>
        <taxon>Bacteria</taxon>
        <taxon>Pseudomonadati</taxon>
        <taxon>Pseudomonadota</taxon>
        <taxon>Betaproteobacteria</taxon>
        <taxon>Rhodocyclales</taxon>
        <taxon>Zoogloeaceae</taxon>
        <taxon>Thauera</taxon>
    </lineage>
</organism>
<sequence length="298" mass="30960">MMNTKLVLKRSAIFTLVILMLLLAGLGVILRDRPAEPAAGERVVTTGPGGALVYHRLGQGEAVVLLPSFARSAADFNRLAQALADAGYRSLAVQPRGIEGSAFGTLDVSLADYAADVAAVLDAEGVATAHAVIGHAYGNRVARVFAVKHPERVRKLVLLAAGGGKPPPPEINAAIRKAVFGFDGAAREAAIALAFFAGETVPAAWVTGWYPLAALHQTRATTAQAYSSWSHGGSAPMLILQPADDTAAAPADSEKLAAQLGARATRHVIANAGHALLPEQPEAVASHILRYLDPPGKQ</sequence>
<name>A0A127K4Q3_9RHOO</name>
<dbReference type="AlphaFoldDB" id="A0A127K4Q3"/>
<dbReference type="EMBL" id="CP014646">
    <property type="protein sequence ID" value="AMO36943.1"/>
    <property type="molecule type" value="Genomic_DNA"/>
</dbReference>
<dbReference type="Proteomes" id="UP000036902">
    <property type="component" value="Chromosome"/>
</dbReference>
<dbReference type="InterPro" id="IPR050471">
    <property type="entry name" value="AB_hydrolase"/>
</dbReference>
<reference evidence="3" key="1">
    <citation type="submission" date="2016-03" db="EMBL/GenBank/DDBJ databases">
        <authorList>
            <person name="Ma C."/>
            <person name="Zhou S."/>
            <person name="Yang G."/>
        </authorList>
    </citation>
    <scope>NUCLEOTIDE SEQUENCE [LARGE SCALE GENOMIC DNA]</scope>
    <source>
        <strain evidence="3">SgZ-1</strain>
    </source>
</reference>
<dbReference type="STRING" id="1134435.AC731_008285"/>
<dbReference type="InterPro" id="IPR029058">
    <property type="entry name" value="AB_hydrolase_fold"/>
</dbReference>
<accession>A0A127K4Q3</accession>
<feature type="domain" description="AB hydrolase-1" evidence="1">
    <location>
        <begin position="62"/>
        <end position="196"/>
    </location>
</feature>
<dbReference type="InterPro" id="IPR000073">
    <property type="entry name" value="AB_hydrolase_1"/>
</dbReference>
<dbReference type="Pfam" id="PF00561">
    <property type="entry name" value="Abhydrolase_1"/>
    <property type="match status" value="1"/>
</dbReference>
<dbReference type="SUPFAM" id="SSF53474">
    <property type="entry name" value="alpha/beta-Hydrolases"/>
    <property type="match status" value="1"/>
</dbReference>
<proteinExistence type="predicted"/>
<evidence type="ECO:0000313" key="2">
    <source>
        <dbReference type="EMBL" id="AMO36943.1"/>
    </source>
</evidence>
<dbReference type="Gene3D" id="3.40.50.1820">
    <property type="entry name" value="alpha/beta hydrolase"/>
    <property type="match status" value="1"/>
</dbReference>
<gene>
    <name evidence="2" type="ORF">AC731_008285</name>
</gene>
<keyword evidence="3" id="KW-1185">Reference proteome</keyword>